<gene>
    <name evidence="3" type="ORF">KK1_041427</name>
</gene>
<feature type="domain" description="Reverse transcriptase Ty1/copia-type" evidence="1">
    <location>
        <begin position="198"/>
        <end position="438"/>
    </location>
</feature>
<dbReference type="AlphaFoldDB" id="A0A151R4E7"/>
<dbReference type="Gramene" id="C.cajan_42235.t">
    <property type="protein sequence ID" value="C.cajan_42235.t"/>
    <property type="gene ID" value="C.cajan_42235"/>
</dbReference>
<proteinExistence type="predicted"/>
<sequence>MIRVAKKYQGLALLFQAKVPNNFCSHALKLVVYIINRLPTPFLNHKSPYVLDHLIKPDLSTLKFVLWLSYSISLTACRTKLSPKSLKCIFLGYKPGTKGYILYDLHSKSIFTSKNFVFHENIFPYHTSQSDTSQLPIDHTHSTTDIIPFDFPPTLPISPATTVAINDNVEPMSFKEAIQSDCWQQAMASELIALDKKHTWTLTHLPPGKKLVGYKWVYRIKYKTDGSIERFKARLGAKGFTQTDGVDYFETFSPVVKLTTVRVLLVVATANNWFLHQLDVDNAFIHGDLHEEVYMKPPLGLSLPHPKLVCKLQKSLYGLKQASRNWNQKLTSELLFLGYKQSFADNSLFVKTQGSMITVLLVYVDDIVLSDNSFFEIQSVKNHLHSKFHIKDLGPLKYFLGLEIARSKTGLILNQRKYCLELLSESGMLGCKPSSTPANLLRFSLKHFCYNCKSV</sequence>
<evidence type="ECO:0000259" key="2">
    <source>
        <dbReference type="Pfam" id="PF25597"/>
    </source>
</evidence>
<dbReference type="InterPro" id="IPR057670">
    <property type="entry name" value="SH3_retrovirus"/>
</dbReference>
<accession>A0A151R4E7</accession>
<dbReference type="Pfam" id="PF25597">
    <property type="entry name" value="SH3_retrovirus"/>
    <property type="match status" value="1"/>
</dbReference>
<feature type="domain" description="Retroviral polymerase SH3-like" evidence="2">
    <location>
        <begin position="77"/>
        <end position="129"/>
    </location>
</feature>
<dbReference type="PANTHER" id="PTHR43383:SF2">
    <property type="entry name" value="AMIDOHYDROLASE 2 FAMILY PROTEIN"/>
    <property type="match status" value="1"/>
</dbReference>
<organism evidence="3 4">
    <name type="scientific">Cajanus cajan</name>
    <name type="common">Pigeon pea</name>
    <name type="synonym">Cajanus indicus</name>
    <dbReference type="NCBI Taxonomy" id="3821"/>
    <lineage>
        <taxon>Eukaryota</taxon>
        <taxon>Viridiplantae</taxon>
        <taxon>Streptophyta</taxon>
        <taxon>Embryophyta</taxon>
        <taxon>Tracheophyta</taxon>
        <taxon>Spermatophyta</taxon>
        <taxon>Magnoliopsida</taxon>
        <taxon>eudicotyledons</taxon>
        <taxon>Gunneridae</taxon>
        <taxon>Pentapetalae</taxon>
        <taxon>rosids</taxon>
        <taxon>fabids</taxon>
        <taxon>Fabales</taxon>
        <taxon>Fabaceae</taxon>
        <taxon>Papilionoideae</taxon>
        <taxon>50 kb inversion clade</taxon>
        <taxon>NPAAA clade</taxon>
        <taxon>indigoferoid/millettioid clade</taxon>
        <taxon>Phaseoleae</taxon>
        <taxon>Cajanus</taxon>
    </lineage>
</organism>
<dbReference type="EMBL" id="KQ484112">
    <property type="protein sequence ID" value="KYP37372.1"/>
    <property type="molecule type" value="Genomic_DNA"/>
</dbReference>
<dbReference type="EC" id="1.2.1.27" evidence="3"/>
<name>A0A151R4E7_CAJCA</name>
<protein>
    <submittedName>
        <fullName evidence="3">Retrovirus-related Pol polyprotein from transposon TNT 1-94</fullName>
        <ecNumber evidence="3">1.2.1.27</ecNumber>
    </submittedName>
</protein>
<dbReference type="InterPro" id="IPR043502">
    <property type="entry name" value="DNA/RNA_pol_sf"/>
</dbReference>
<evidence type="ECO:0000313" key="4">
    <source>
        <dbReference type="Proteomes" id="UP000075243"/>
    </source>
</evidence>
<dbReference type="InterPro" id="IPR013103">
    <property type="entry name" value="RVT_2"/>
</dbReference>
<evidence type="ECO:0000313" key="3">
    <source>
        <dbReference type="EMBL" id="KYP37372.1"/>
    </source>
</evidence>
<dbReference type="PANTHER" id="PTHR43383">
    <property type="entry name" value="NODULIN 6"/>
    <property type="match status" value="1"/>
</dbReference>
<keyword evidence="3" id="KW-0560">Oxidoreductase</keyword>
<keyword evidence="4" id="KW-1185">Reference proteome</keyword>
<dbReference type="SUPFAM" id="SSF56672">
    <property type="entry name" value="DNA/RNA polymerases"/>
    <property type="match status" value="1"/>
</dbReference>
<dbReference type="Proteomes" id="UP000075243">
    <property type="component" value="Unassembled WGS sequence"/>
</dbReference>
<dbReference type="GO" id="GO:0004491">
    <property type="term" value="F:methylmalonate-semialdehyde dehydrogenase (acylating, NAD) activity"/>
    <property type="evidence" value="ECO:0007669"/>
    <property type="project" value="UniProtKB-EC"/>
</dbReference>
<evidence type="ECO:0000259" key="1">
    <source>
        <dbReference type="Pfam" id="PF07727"/>
    </source>
</evidence>
<dbReference type="Pfam" id="PF07727">
    <property type="entry name" value="RVT_2"/>
    <property type="match status" value="1"/>
</dbReference>
<reference evidence="3" key="1">
    <citation type="journal article" date="2012" name="Nat. Biotechnol.">
        <title>Draft genome sequence of pigeonpea (Cajanus cajan), an orphan legume crop of resource-poor farmers.</title>
        <authorList>
            <person name="Varshney R.K."/>
            <person name="Chen W."/>
            <person name="Li Y."/>
            <person name="Bharti A.K."/>
            <person name="Saxena R.K."/>
            <person name="Schlueter J.A."/>
            <person name="Donoghue M.T."/>
            <person name="Azam S."/>
            <person name="Fan G."/>
            <person name="Whaley A.M."/>
            <person name="Farmer A.D."/>
            <person name="Sheridan J."/>
            <person name="Iwata A."/>
            <person name="Tuteja R."/>
            <person name="Penmetsa R.V."/>
            <person name="Wu W."/>
            <person name="Upadhyaya H.D."/>
            <person name="Yang S.P."/>
            <person name="Shah T."/>
            <person name="Saxena K.B."/>
            <person name="Michael T."/>
            <person name="McCombie W.R."/>
            <person name="Yang B."/>
            <person name="Zhang G."/>
            <person name="Yang H."/>
            <person name="Wang J."/>
            <person name="Spillane C."/>
            <person name="Cook D.R."/>
            <person name="May G.D."/>
            <person name="Xu X."/>
            <person name="Jackson S.A."/>
        </authorList>
    </citation>
    <scope>NUCLEOTIDE SEQUENCE [LARGE SCALE GENOMIC DNA]</scope>
</reference>